<dbReference type="Proteomes" id="UP000824890">
    <property type="component" value="Unassembled WGS sequence"/>
</dbReference>
<protein>
    <submittedName>
        <fullName evidence="2">Uncharacterized protein</fullName>
    </submittedName>
</protein>
<comment type="caution">
    <text evidence="2">The sequence shown here is derived from an EMBL/GenBank/DDBJ whole genome shotgun (WGS) entry which is preliminary data.</text>
</comment>
<gene>
    <name evidence="2" type="ORF">HID58_079762</name>
</gene>
<keyword evidence="3" id="KW-1185">Reference proteome</keyword>
<accession>A0ABQ7Y318</accession>
<evidence type="ECO:0000313" key="3">
    <source>
        <dbReference type="Proteomes" id="UP000824890"/>
    </source>
</evidence>
<reference evidence="2 3" key="1">
    <citation type="submission" date="2021-05" db="EMBL/GenBank/DDBJ databases">
        <title>Genome Assembly of Synthetic Allotetraploid Brassica napus Reveals Homoeologous Exchanges between Subgenomes.</title>
        <authorList>
            <person name="Davis J.T."/>
        </authorList>
    </citation>
    <scope>NUCLEOTIDE SEQUENCE [LARGE SCALE GENOMIC DNA]</scope>
    <source>
        <strain evidence="3">cv. Da-Ae</strain>
        <tissue evidence="2">Seedling</tissue>
    </source>
</reference>
<evidence type="ECO:0000313" key="2">
    <source>
        <dbReference type="EMBL" id="KAH0862551.1"/>
    </source>
</evidence>
<dbReference type="EMBL" id="JAGKQM010000018">
    <property type="protein sequence ID" value="KAH0862551.1"/>
    <property type="molecule type" value="Genomic_DNA"/>
</dbReference>
<proteinExistence type="predicted"/>
<organism evidence="2 3">
    <name type="scientific">Brassica napus</name>
    <name type="common">Rape</name>
    <dbReference type="NCBI Taxonomy" id="3708"/>
    <lineage>
        <taxon>Eukaryota</taxon>
        <taxon>Viridiplantae</taxon>
        <taxon>Streptophyta</taxon>
        <taxon>Embryophyta</taxon>
        <taxon>Tracheophyta</taxon>
        <taxon>Spermatophyta</taxon>
        <taxon>Magnoliopsida</taxon>
        <taxon>eudicotyledons</taxon>
        <taxon>Gunneridae</taxon>
        <taxon>Pentapetalae</taxon>
        <taxon>rosids</taxon>
        <taxon>malvids</taxon>
        <taxon>Brassicales</taxon>
        <taxon>Brassicaceae</taxon>
        <taxon>Brassiceae</taxon>
        <taxon>Brassica</taxon>
    </lineage>
</organism>
<feature type="region of interest" description="Disordered" evidence="1">
    <location>
        <begin position="1"/>
        <end position="20"/>
    </location>
</feature>
<name>A0ABQ7Y318_BRANA</name>
<evidence type="ECO:0000256" key="1">
    <source>
        <dbReference type="SAM" id="MobiDB-lite"/>
    </source>
</evidence>
<feature type="non-terminal residue" evidence="2">
    <location>
        <position position="1"/>
    </location>
</feature>
<sequence>IYPWEPEGFEESVSDTGGSIDIAPGVSNPESLLTKYNIALCPPEMDHSRCRLNFVEIVHVASVDPFEMPSRSIGQLCGADKILDAVLWPRLGEPLAAFSGRHSFAMGMLMGYVDREHVFSGSFFSHLLQMSRGPALLDVVLAFSLAPLQEVEQECSRRLGRVPFVERLQWNLMSIQRRSIHLAELLFWLLQLLEFVKVVNSAGRCCALLEDLLSFSYVAGCEPGCIHGWDPEPAGTNDCRDMTCGLGLGPARTKDCRDLTCGLGPGPAGTSRNYRVNHGSGEKKLFLAPVDKPGDPALRILAYGYGPVYVVGALVAAGEIGREAGAAYR</sequence>